<dbReference type="GO" id="GO:0005737">
    <property type="term" value="C:cytoplasm"/>
    <property type="evidence" value="ECO:0007669"/>
    <property type="project" value="TreeGrafter"/>
</dbReference>
<evidence type="ECO:0000313" key="2">
    <source>
        <dbReference type="EMBL" id="EOD01582.1"/>
    </source>
</evidence>
<dbReference type="eggNOG" id="COG2519">
    <property type="taxonomic scope" value="Bacteria"/>
</dbReference>
<evidence type="ECO:0000259" key="1">
    <source>
        <dbReference type="Pfam" id="PF13679"/>
    </source>
</evidence>
<dbReference type="InterPro" id="IPR029063">
    <property type="entry name" value="SAM-dependent_MTases_sf"/>
</dbReference>
<dbReference type="RefSeq" id="WP_006307443.1">
    <property type="nucleotide sequence ID" value="NZ_ARZA01000047.1"/>
</dbReference>
<proteinExistence type="predicted"/>
<feature type="domain" description="Methyltransferase" evidence="1">
    <location>
        <begin position="154"/>
        <end position="288"/>
    </location>
</feature>
<sequence>MNDVRELLEDIITSEKLIYGVLSKLKKKSNSIYTKVSVKPVLIKNEKVIQFTYHYDNKVMHKNLSFNQAIENITKLMNDYFRQAMLFTVDADYQILVSKKGKVKILKKKPSRKKVNLSHNRKKNYIIEENKPYPFLVRLGVMNEKGKVYSKKYDKFKQINRFLEMVSDTITTLENKTTLNIVDFGCGKSYLTFALYHYLVNILGYDVNIVGLDLKKNVIEFCNQVAMDLKYEKLKFKHGDIKSFEEFEKVDMVVTLHACNTATDDALAKAVKWGADIIMSVPCCQHELFNKIHNPIMKPMEKHGIIKERLASLITDSLRANVLEILGYSTQMLEFISIEHTPKNILIRAIKKENINKNAVEEYKNFKTFWNINDPYIEQAMGDNLTNVLKMSK</sequence>
<dbReference type="EMBL" id="ARZA01000047">
    <property type="protein sequence ID" value="EOD01582.1"/>
    <property type="molecule type" value="Genomic_DNA"/>
</dbReference>
<dbReference type="PANTHER" id="PTHR13369">
    <property type="match status" value="1"/>
</dbReference>
<dbReference type="CDD" id="cd02440">
    <property type="entry name" value="AdoMet_MTases"/>
    <property type="match status" value="1"/>
</dbReference>
<keyword evidence="3" id="KW-1185">Reference proteome</keyword>
<dbReference type="Proteomes" id="UP000013378">
    <property type="component" value="Unassembled WGS sequence"/>
</dbReference>
<dbReference type="STRING" id="1304284.L21TH_0321"/>
<organism evidence="2 3">
    <name type="scientific">Caldisalinibacter kiritimatiensis</name>
    <dbReference type="NCBI Taxonomy" id="1304284"/>
    <lineage>
        <taxon>Bacteria</taxon>
        <taxon>Bacillati</taxon>
        <taxon>Bacillota</taxon>
        <taxon>Tissierellia</taxon>
        <taxon>Tissierellales</taxon>
        <taxon>Thermohalobacteraceae</taxon>
        <taxon>Caldisalinibacter</taxon>
    </lineage>
</organism>
<evidence type="ECO:0000313" key="3">
    <source>
        <dbReference type="Proteomes" id="UP000013378"/>
    </source>
</evidence>
<name>R1AY41_9FIRM</name>
<comment type="caution">
    <text evidence="2">The sequence shown here is derived from an EMBL/GenBank/DDBJ whole genome shotgun (WGS) entry which is preliminary data.</text>
</comment>
<dbReference type="Pfam" id="PF13679">
    <property type="entry name" value="Methyltransf_32"/>
    <property type="match status" value="1"/>
</dbReference>
<gene>
    <name evidence="2" type="ORF">L21TH_0321</name>
</gene>
<reference evidence="2 3" key="1">
    <citation type="journal article" date="2015" name="Geomicrobiol. J.">
        <title>Caldisalinibacter kiritimatiensis gen. nov., sp. nov., a moderately thermohalophilic thiosulfate-reducing bacterium from a hypersaline microbial mat.</title>
        <authorList>
            <person name="Ben Hania W."/>
            <person name="Joseph M."/>
            <person name="Fiebig A."/>
            <person name="Bunk B."/>
            <person name="Klenk H.-P."/>
            <person name="Fardeau M.-L."/>
            <person name="Spring S."/>
        </authorList>
    </citation>
    <scope>NUCLEOTIDE SEQUENCE [LARGE SCALE GENOMIC DNA]</scope>
    <source>
        <strain evidence="2 3">L21-TH-D2</strain>
    </source>
</reference>
<dbReference type="PATRIC" id="fig|1304284.3.peg.316"/>
<dbReference type="AlphaFoldDB" id="R1AY41"/>
<dbReference type="InterPro" id="IPR025714">
    <property type="entry name" value="Methyltranfer_dom"/>
</dbReference>
<dbReference type="PANTHER" id="PTHR13369:SF3">
    <property type="entry name" value="METHYLTRANSFERASE DOMAIN-CONTAINING PROTEIN"/>
    <property type="match status" value="1"/>
</dbReference>
<dbReference type="Gene3D" id="3.40.50.150">
    <property type="entry name" value="Vaccinia Virus protein VP39"/>
    <property type="match status" value="1"/>
</dbReference>
<protein>
    <recommendedName>
        <fullName evidence="1">Methyltransferase domain-containing protein</fullName>
    </recommendedName>
</protein>
<accession>R1AY41</accession>
<dbReference type="SUPFAM" id="SSF53335">
    <property type="entry name" value="S-adenosyl-L-methionine-dependent methyltransferases"/>
    <property type="match status" value="1"/>
</dbReference>